<keyword evidence="4" id="KW-1185">Reference proteome</keyword>
<dbReference type="EMBL" id="VFFF01000001">
    <property type="protein sequence ID" value="TNY32505.1"/>
    <property type="molecule type" value="Genomic_DNA"/>
</dbReference>
<reference evidence="3 4" key="1">
    <citation type="submission" date="2019-06" db="EMBL/GenBank/DDBJ databases">
        <title>Genome of new Rhodobacteraceae sp. SM1903.</title>
        <authorList>
            <person name="Ren X."/>
        </authorList>
    </citation>
    <scope>NUCLEOTIDE SEQUENCE [LARGE SCALE GENOMIC DNA]</scope>
    <source>
        <strain evidence="3 4">SM1903</strain>
    </source>
</reference>
<evidence type="ECO:0000313" key="4">
    <source>
        <dbReference type="Proteomes" id="UP000314011"/>
    </source>
</evidence>
<dbReference type="Gene3D" id="3.90.850.10">
    <property type="entry name" value="Fumarylacetoacetase-like, C-terminal domain"/>
    <property type="match status" value="1"/>
</dbReference>
<evidence type="ECO:0000256" key="1">
    <source>
        <dbReference type="ARBA" id="ARBA00022723"/>
    </source>
</evidence>
<dbReference type="InterPro" id="IPR036663">
    <property type="entry name" value="Fumarylacetoacetase_C_sf"/>
</dbReference>
<sequence length="232" mass="24567">MPDYLFPPAEIPTLEIAGDSRRIPVGRIFCVGRNYAAHAAEMGSDVSREAPWFFTKSHSAISTGGEAAYPPGTSDWQHEVELVAVIGKPLWNAKASDVADAICGWAVGLDMTRRDLQAAAKAARLPWDVAKDVEGSAVIGTVTASDSWPGPGQQSITLHVNDTERQSGTLDQMVWSVPEVLEHLSALYHLVPGDIVMTGTPAGVGPVYPGDLLRASVDGLTPLSHLIGPPAP</sequence>
<protein>
    <submittedName>
        <fullName evidence="3">Fumarylacetoacetate hydrolase family protein</fullName>
    </submittedName>
</protein>
<dbReference type="PANTHER" id="PTHR11820:SF90">
    <property type="entry name" value="FLUTATHIONE S-TRANSFERASE"/>
    <property type="match status" value="1"/>
</dbReference>
<accession>A0A5C5GCI4</accession>
<gene>
    <name evidence="3" type="ORF">FHY64_04230</name>
</gene>
<keyword evidence="1" id="KW-0479">Metal-binding</keyword>
<dbReference type="GO" id="GO:0046872">
    <property type="term" value="F:metal ion binding"/>
    <property type="evidence" value="ECO:0007669"/>
    <property type="project" value="UniProtKB-KW"/>
</dbReference>
<dbReference type="PANTHER" id="PTHR11820">
    <property type="entry name" value="ACYLPYRUVASE"/>
    <property type="match status" value="1"/>
</dbReference>
<name>A0A5C5GCI4_9RHOB</name>
<dbReference type="Pfam" id="PF01557">
    <property type="entry name" value="FAA_hydrolase"/>
    <property type="match status" value="1"/>
</dbReference>
<dbReference type="RefSeq" id="WP_140193183.1">
    <property type="nucleotide sequence ID" value="NZ_CP065915.1"/>
</dbReference>
<feature type="domain" description="Fumarylacetoacetase-like C-terminal" evidence="2">
    <location>
        <begin position="28"/>
        <end position="224"/>
    </location>
</feature>
<proteinExistence type="predicted"/>
<dbReference type="OrthoDB" id="5197601at2"/>
<dbReference type="AlphaFoldDB" id="A0A5C5GCI4"/>
<organism evidence="3 4">
    <name type="scientific">Pelagovum pacificum</name>
    <dbReference type="NCBI Taxonomy" id="2588711"/>
    <lineage>
        <taxon>Bacteria</taxon>
        <taxon>Pseudomonadati</taxon>
        <taxon>Pseudomonadota</taxon>
        <taxon>Alphaproteobacteria</taxon>
        <taxon>Rhodobacterales</taxon>
        <taxon>Paracoccaceae</taxon>
        <taxon>Pelagovum</taxon>
    </lineage>
</organism>
<dbReference type="InterPro" id="IPR011234">
    <property type="entry name" value="Fumarylacetoacetase-like_C"/>
</dbReference>
<evidence type="ECO:0000313" key="3">
    <source>
        <dbReference type="EMBL" id="TNY32505.1"/>
    </source>
</evidence>
<comment type="caution">
    <text evidence="3">The sequence shown here is derived from an EMBL/GenBank/DDBJ whole genome shotgun (WGS) entry which is preliminary data.</text>
</comment>
<evidence type="ECO:0000259" key="2">
    <source>
        <dbReference type="Pfam" id="PF01557"/>
    </source>
</evidence>
<dbReference type="SUPFAM" id="SSF56529">
    <property type="entry name" value="FAH"/>
    <property type="match status" value="1"/>
</dbReference>
<dbReference type="Proteomes" id="UP000314011">
    <property type="component" value="Unassembled WGS sequence"/>
</dbReference>
<dbReference type="GO" id="GO:0018773">
    <property type="term" value="F:acetylpyruvate hydrolase activity"/>
    <property type="evidence" value="ECO:0007669"/>
    <property type="project" value="TreeGrafter"/>
</dbReference>
<keyword evidence="3" id="KW-0378">Hydrolase</keyword>